<sequence length="498" mass="56420">MLSASGYVTSVMLKYVPKHVSIDMFVELMQEEMAGGFDFIYMPQSQWTSKPVGLVFINFESPAHAKQGIIHLRGLSVRAHWERIEVKEAEIQGLLPNLAYFVARFGLDAVRNEDAPQVFQGGVRVEVGSFVSRHRVFRAQGDDWWFRTAVSSNKKQKTRKTKLRRFFVRGFMELCLLNLRSVHFGHARARCTSLPVAKRPSAEGLRQIVAKKVVIALMDLFQERKIADQTFLDALSAAAQQPNAPLTKPKILKISAHADIGARTDLWAQQGYRCGRRYLRATSQDIGVCGYRHAHRYLQGPSWHRRSRGYRRTPKSPSKYTSACGKRIATLGNWRARRYLLGPSNKDTARADVDARAGIYRGPAWISARAKIGARADIYGDPCQDIGTRGYRRARRYLPGPNRAACGYQRARTSARAPVWGAARMTARANIGARAEYRMDFLAKSQIVICCYRLGCILYTLAFYRHPFQDNATPMAVFNAKYVIPSDHPMARTRLRRS</sequence>
<feature type="domain" description="Mei2-like C-terminal RNA recognition motif" evidence="1">
    <location>
        <begin position="9"/>
        <end position="85"/>
    </location>
</feature>
<name>A0AA36ND15_9DINO</name>
<gene>
    <name evidence="2" type="ORF">EVOR1521_LOCUS25504</name>
</gene>
<reference evidence="2" key="1">
    <citation type="submission" date="2023-08" db="EMBL/GenBank/DDBJ databases">
        <authorList>
            <person name="Chen Y."/>
            <person name="Shah S."/>
            <person name="Dougan E. K."/>
            <person name="Thang M."/>
            <person name="Chan C."/>
        </authorList>
    </citation>
    <scope>NUCLEOTIDE SEQUENCE</scope>
</reference>
<evidence type="ECO:0000259" key="1">
    <source>
        <dbReference type="Pfam" id="PF04059"/>
    </source>
</evidence>
<organism evidence="2 3">
    <name type="scientific">Effrenium voratum</name>
    <dbReference type="NCBI Taxonomy" id="2562239"/>
    <lineage>
        <taxon>Eukaryota</taxon>
        <taxon>Sar</taxon>
        <taxon>Alveolata</taxon>
        <taxon>Dinophyceae</taxon>
        <taxon>Suessiales</taxon>
        <taxon>Symbiodiniaceae</taxon>
        <taxon>Effrenium</taxon>
    </lineage>
</organism>
<accession>A0AA36ND15</accession>
<dbReference type="SUPFAM" id="SSF54928">
    <property type="entry name" value="RNA-binding domain, RBD"/>
    <property type="match status" value="1"/>
</dbReference>
<dbReference type="GO" id="GO:0003676">
    <property type="term" value="F:nucleic acid binding"/>
    <property type="evidence" value="ECO:0007669"/>
    <property type="project" value="InterPro"/>
</dbReference>
<dbReference type="Proteomes" id="UP001178507">
    <property type="component" value="Unassembled WGS sequence"/>
</dbReference>
<keyword evidence="3" id="KW-1185">Reference proteome</keyword>
<dbReference type="AlphaFoldDB" id="A0AA36ND15"/>
<evidence type="ECO:0000313" key="3">
    <source>
        <dbReference type="Proteomes" id="UP001178507"/>
    </source>
</evidence>
<dbReference type="InterPro" id="IPR035979">
    <property type="entry name" value="RBD_domain_sf"/>
</dbReference>
<dbReference type="Pfam" id="PF04059">
    <property type="entry name" value="RRM_2"/>
    <property type="match status" value="1"/>
</dbReference>
<dbReference type="EMBL" id="CAUJNA010003462">
    <property type="protein sequence ID" value="CAJ1402667.1"/>
    <property type="molecule type" value="Genomic_DNA"/>
</dbReference>
<protein>
    <recommendedName>
        <fullName evidence="1">Mei2-like C-terminal RNA recognition motif domain-containing protein</fullName>
    </recommendedName>
</protein>
<evidence type="ECO:0000313" key="2">
    <source>
        <dbReference type="EMBL" id="CAJ1402667.1"/>
    </source>
</evidence>
<proteinExistence type="predicted"/>
<comment type="caution">
    <text evidence="2">The sequence shown here is derived from an EMBL/GenBank/DDBJ whole genome shotgun (WGS) entry which is preliminary data.</text>
</comment>
<dbReference type="InterPro" id="IPR007201">
    <property type="entry name" value="Mei2-like_Rrm_C"/>
</dbReference>